<protein>
    <recommendedName>
        <fullName evidence="2">histidine kinase</fullName>
        <ecNumber evidence="2">2.7.13.3</ecNumber>
    </recommendedName>
</protein>
<evidence type="ECO:0000256" key="4">
    <source>
        <dbReference type="ARBA" id="ARBA00022679"/>
    </source>
</evidence>
<evidence type="ECO:0000256" key="3">
    <source>
        <dbReference type="ARBA" id="ARBA00022553"/>
    </source>
</evidence>
<dbReference type="EMBL" id="JBHSNW010000023">
    <property type="protein sequence ID" value="MFC5820223.1"/>
    <property type="molecule type" value="Genomic_DNA"/>
</dbReference>
<keyword evidence="4" id="KW-0808">Transferase</keyword>
<feature type="compositionally biased region" description="Basic and acidic residues" evidence="9">
    <location>
        <begin position="186"/>
        <end position="199"/>
    </location>
</feature>
<comment type="caution">
    <text evidence="11">The sequence shown here is derived from an EMBL/GenBank/DDBJ whole genome shotgun (WGS) entry which is preliminary data.</text>
</comment>
<evidence type="ECO:0000313" key="12">
    <source>
        <dbReference type="Proteomes" id="UP001596096"/>
    </source>
</evidence>
<dbReference type="PANTHER" id="PTHR24421:SF10">
    <property type="entry name" value="NITRATE_NITRITE SENSOR PROTEIN NARQ"/>
    <property type="match status" value="1"/>
</dbReference>
<dbReference type="InterPro" id="IPR011712">
    <property type="entry name" value="Sig_transdc_His_kin_sub3_dim/P"/>
</dbReference>
<reference evidence="12" key="1">
    <citation type="journal article" date="2019" name="Int. J. Syst. Evol. Microbiol.">
        <title>The Global Catalogue of Microorganisms (GCM) 10K type strain sequencing project: providing services to taxonomists for standard genome sequencing and annotation.</title>
        <authorList>
            <consortium name="The Broad Institute Genomics Platform"/>
            <consortium name="The Broad Institute Genome Sequencing Center for Infectious Disease"/>
            <person name="Wu L."/>
            <person name="Ma J."/>
        </authorList>
    </citation>
    <scope>NUCLEOTIDE SEQUENCE [LARGE SCALE GENOMIC DNA]</scope>
    <source>
        <strain evidence="12">CGMCC 4.7106</strain>
    </source>
</reference>
<feature type="domain" description="Signal transduction histidine kinase subgroup 3 dimerisation and phosphoacceptor" evidence="10">
    <location>
        <begin position="32"/>
        <end position="97"/>
    </location>
</feature>
<dbReference type="InterPro" id="IPR050482">
    <property type="entry name" value="Sensor_HK_TwoCompSys"/>
</dbReference>
<evidence type="ECO:0000256" key="5">
    <source>
        <dbReference type="ARBA" id="ARBA00022741"/>
    </source>
</evidence>
<keyword evidence="12" id="KW-1185">Reference proteome</keyword>
<evidence type="ECO:0000256" key="9">
    <source>
        <dbReference type="SAM" id="MobiDB-lite"/>
    </source>
</evidence>
<evidence type="ECO:0000256" key="8">
    <source>
        <dbReference type="ARBA" id="ARBA00023012"/>
    </source>
</evidence>
<keyword evidence="3" id="KW-0597">Phosphoprotein</keyword>
<dbReference type="PANTHER" id="PTHR24421">
    <property type="entry name" value="NITRATE/NITRITE SENSOR PROTEIN NARX-RELATED"/>
    <property type="match status" value="1"/>
</dbReference>
<evidence type="ECO:0000259" key="10">
    <source>
        <dbReference type="Pfam" id="PF07730"/>
    </source>
</evidence>
<accession>A0ABW1C610</accession>
<keyword evidence="8" id="KW-0902">Two-component regulatory system</keyword>
<organism evidence="11 12">
    <name type="scientific">Nonomuraea harbinensis</name>
    <dbReference type="NCBI Taxonomy" id="1286938"/>
    <lineage>
        <taxon>Bacteria</taxon>
        <taxon>Bacillati</taxon>
        <taxon>Actinomycetota</taxon>
        <taxon>Actinomycetes</taxon>
        <taxon>Streptosporangiales</taxon>
        <taxon>Streptosporangiaceae</taxon>
        <taxon>Nonomuraea</taxon>
    </lineage>
</organism>
<evidence type="ECO:0000313" key="11">
    <source>
        <dbReference type="EMBL" id="MFC5820223.1"/>
    </source>
</evidence>
<dbReference type="Pfam" id="PF07730">
    <property type="entry name" value="HisKA_3"/>
    <property type="match status" value="1"/>
</dbReference>
<evidence type="ECO:0000256" key="2">
    <source>
        <dbReference type="ARBA" id="ARBA00012438"/>
    </source>
</evidence>
<dbReference type="GO" id="GO:0016301">
    <property type="term" value="F:kinase activity"/>
    <property type="evidence" value="ECO:0007669"/>
    <property type="project" value="UniProtKB-KW"/>
</dbReference>
<gene>
    <name evidence="11" type="ORF">ACFPUY_34430</name>
</gene>
<sequence length="266" mass="29051">MGPAYAVRMRRAEAERLVALAAEREAAARTDERLRVARELHDIVSHGVAVMVLQAGAAQAVLDSDVRQAHESLDAVQDVGRDVVTELRRLLVVLRAEGSLERLPSLRHLDPLLSGVRAAGVRVDVTADGDLGRVPAAVDVSGYRVLQEALTNVVKHAPGGRGLRHDRGRTHRSEDPRRRRRPAGRPPERRQWPRGDGDQRACRALRWHGHHRSGEGRRVRGAGGAALERKLRAVAYGSVGVTRVLIADDEMLVRTSRTAPTAASSC</sequence>
<evidence type="ECO:0000256" key="1">
    <source>
        <dbReference type="ARBA" id="ARBA00000085"/>
    </source>
</evidence>
<dbReference type="EC" id="2.7.13.3" evidence="2"/>
<evidence type="ECO:0000256" key="6">
    <source>
        <dbReference type="ARBA" id="ARBA00022777"/>
    </source>
</evidence>
<name>A0ABW1C610_9ACTN</name>
<proteinExistence type="predicted"/>
<evidence type="ECO:0000256" key="7">
    <source>
        <dbReference type="ARBA" id="ARBA00022840"/>
    </source>
</evidence>
<keyword evidence="6 11" id="KW-0418">Kinase</keyword>
<feature type="region of interest" description="Disordered" evidence="9">
    <location>
        <begin position="156"/>
        <end position="199"/>
    </location>
</feature>
<keyword evidence="5" id="KW-0547">Nucleotide-binding</keyword>
<comment type="catalytic activity">
    <reaction evidence="1">
        <text>ATP + protein L-histidine = ADP + protein N-phospho-L-histidine.</text>
        <dbReference type="EC" id="2.7.13.3"/>
    </reaction>
</comment>
<keyword evidence="7" id="KW-0067">ATP-binding</keyword>
<dbReference type="RefSeq" id="WP_219546095.1">
    <property type="nucleotide sequence ID" value="NZ_JAHKRN010000021.1"/>
</dbReference>
<dbReference type="Proteomes" id="UP001596096">
    <property type="component" value="Unassembled WGS sequence"/>
</dbReference>